<feature type="domain" description="Outer membrane protein beta-barrel" evidence="1">
    <location>
        <begin position="3"/>
        <end position="123"/>
    </location>
</feature>
<sequence>MQFSLDTYLSNEKSHIENFAYNGTGWGYDINFYQNVELKGDWKFSMNGFYTGRSTSPNGFSIATYDLSLSAKKSLLNKKLLIASGCSNILKKSLYNHTTQVNNVSTDWTNRWETRRFFVQLTYYFGSGKGKEVKATSLDEETNRM</sequence>
<protein>
    <recommendedName>
        <fullName evidence="1">Outer membrane protein beta-barrel domain-containing protein</fullName>
    </recommendedName>
</protein>
<name>A0A0A2N2L2_9FLAO</name>
<dbReference type="Proteomes" id="UP000030111">
    <property type="component" value="Unassembled WGS sequence"/>
</dbReference>
<evidence type="ECO:0000259" key="1">
    <source>
        <dbReference type="Pfam" id="PF14905"/>
    </source>
</evidence>
<reference evidence="2 3" key="1">
    <citation type="submission" date="2013-09" db="EMBL/GenBank/DDBJ databases">
        <authorList>
            <person name="Zeng Z."/>
            <person name="Chen C."/>
        </authorList>
    </citation>
    <scope>NUCLEOTIDE SEQUENCE [LARGE SCALE GENOMIC DNA]</scope>
    <source>
        <strain evidence="2 3">WB 4.1-42</strain>
    </source>
</reference>
<evidence type="ECO:0000313" key="3">
    <source>
        <dbReference type="Proteomes" id="UP000030111"/>
    </source>
</evidence>
<proteinExistence type="predicted"/>
<dbReference type="AlphaFoldDB" id="A0A0A2N2L2"/>
<keyword evidence="3" id="KW-1185">Reference proteome</keyword>
<accession>A0A0A2N2L2</accession>
<dbReference type="InterPro" id="IPR041700">
    <property type="entry name" value="OMP_b-brl_3"/>
</dbReference>
<organism evidence="2 3">
    <name type="scientific">Flavobacterium subsaxonicum WB 4.1-42 = DSM 21790</name>
    <dbReference type="NCBI Taxonomy" id="1121898"/>
    <lineage>
        <taxon>Bacteria</taxon>
        <taxon>Pseudomonadati</taxon>
        <taxon>Bacteroidota</taxon>
        <taxon>Flavobacteriia</taxon>
        <taxon>Flavobacteriales</taxon>
        <taxon>Flavobacteriaceae</taxon>
        <taxon>Flavobacterium</taxon>
    </lineage>
</organism>
<dbReference type="eggNOG" id="COG3188">
    <property type="taxonomic scope" value="Bacteria"/>
</dbReference>
<evidence type="ECO:0000313" key="2">
    <source>
        <dbReference type="EMBL" id="KGO94660.1"/>
    </source>
</evidence>
<dbReference type="EMBL" id="JRLY01000001">
    <property type="protein sequence ID" value="KGO94660.1"/>
    <property type="molecule type" value="Genomic_DNA"/>
</dbReference>
<dbReference type="RefSeq" id="WP_026992039.1">
    <property type="nucleotide sequence ID" value="NZ_JRLY01000001.1"/>
</dbReference>
<dbReference type="OrthoDB" id="8764943at2"/>
<comment type="caution">
    <text evidence="2">The sequence shown here is derived from an EMBL/GenBank/DDBJ whole genome shotgun (WGS) entry which is preliminary data.</text>
</comment>
<dbReference type="STRING" id="1121898.GCA_000422725_00598"/>
<dbReference type="Pfam" id="PF14905">
    <property type="entry name" value="OMP_b-brl_3"/>
    <property type="match status" value="1"/>
</dbReference>
<gene>
    <name evidence="2" type="ORF">Q766_00620</name>
</gene>